<accession>A0A401LIF5</accession>
<dbReference type="InterPro" id="IPR016071">
    <property type="entry name" value="Staphylococal_nuclease_OB-fold"/>
</dbReference>
<proteinExistence type="predicted"/>
<name>A0A388SGD8_9BURK</name>
<protein>
    <recommendedName>
        <fullName evidence="3">TNase-like domain-containing protein</fullName>
    </recommendedName>
</protein>
<keyword evidence="2" id="KW-0472">Membrane</keyword>
<dbReference type="RefSeq" id="WP_116270782.1">
    <property type="nucleotide sequence ID" value="NZ_BGZJ01000002.1"/>
</dbReference>
<dbReference type="Gene3D" id="2.40.50.90">
    <property type="match status" value="1"/>
</dbReference>
<dbReference type="InterPro" id="IPR035437">
    <property type="entry name" value="SNase_OB-fold_sf"/>
</dbReference>
<gene>
    <name evidence="4" type="ORF">MESMUL_18830</name>
</gene>
<organism evidence="4 5">
    <name type="scientific">Mesosutterella multiformis</name>
    <dbReference type="NCBI Taxonomy" id="2259133"/>
    <lineage>
        <taxon>Bacteria</taxon>
        <taxon>Pseudomonadati</taxon>
        <taxon>Pseudomonadota</taxon>
        <taxon>Betaproteobacteria</taxon>
        <taxon>Burkholderiales</taxon>
        <taxon>Sutterellaceae</taxon>
        <taxon>Mesosutterella</taxon>
    </lineage>
</organism>
<accession>A0A388SGD8</accession>
<feature type="region of interest" description="Disordered" evidence="1">
    <location>
        <begin position="219"/>
        <end position="247"/>
    </location>
</feature>
<comment type="caution">
    <text evidence="4">The sequence shown here is derived from an EMBL/GenBank/DDBJ whole genome shotgun (WGS) entry which is preliminary data.</text>
</comment>
<feature type="compositionally biased region" description="Polar residues" evidence="1">
    <location>
        <begin position="77"/>
        <end position="93"/>
    </location>
</feature>
<keyword evidence="5" id="KW-1185">Reference proteome</keyword>
<evidence type="ECO:0000313" key="5">
    <source>
        <dbReference type="Proteomes" id="UP000266091"/>
    </source>
</evidence>
<keyword evidence="2" id="KW-0812">Transmembrane</keyword>
<dbReference type="SUPFAM" id="SSF50199">
    <property type="entry name" value="Staphylococcal nuclease"/>
    <property type="match status" value="1"/>
</dbReference>
<feature type="transmembrane region" description="Helical" evidence="2">
    <location>
        <begin position="27"/>
        <end position="45"/>
    </location>
</feature>
<dbReference type="PROSITE" id="PS50830">
    <property type="entry name" value="TNASE_3"/>
    <property type="match status" value="1"/>
</dbReference>
<dbReference type="OrthoDB" id="9805504at2"/>
<evidence type="ECO:0000256" key="2">
    <source>
        <dbReference type="SAM" id="Phobius"/>
    </source>
</evidence>
<feature type="domain" description="TNase-like" evidence="3">
    <location>
        <begin position="98"/>
        <end position="225"/>
    </location>
</feature>
<dbReference type="PANTHER" id="PTHR12302">
    <property type="entry name" value="EBNA2 BINDING PROTEIN P100"/>
    <property type="match status" value="1"/>
</dbReference>
<reference evidence="4 5" key="1">
    <citation type="journal article" date="2018" name="Int. J. Syst. Evol. Microbiol.">
        <title>Mesosutterella multiformis gen. nov., sp. nov., a member of the family Sutterellaceae and Sutterella megalosphaeroides sp. nov., isolated from human faeces.</title>
        <authorList>
            <person name="Sakamoto M."/>
            <person name="Ikeyama N."/>
            <person name="Kunihiro T."/>
            <person name="Iino T."/>
            <person name="Yuki M."/>
            <person name="Ohkuma M."/>
        </authorList>
    </citation>
    <scope>NUCLEOTIDE SEQUENCE [LARGE SCALE GENOMIC DNA]</scope>
    <source>
        <strain evidence="4 5">4NBBH2</strain>
    </source>
</reference>
<evidence type="ECO:0000259" key="3">
    <source>
        <dbReference type="PROSITE" id="PS50830"/>
    </source>
</evidence>
<dbReference type="Proteomes" id="UP000266091">
    <property type="component" value="Unassembled WGS sequence"/>
</dbReference>
<sequence>MTDPRDNHSVISSLLNSLMSSPKLKKAAGVFVAAFVGAIAVNGFTGNGITNAFRHATQETMKSVKGGAGAPAALPGQNPTATGSTAGLPDSTANAGAQEVQGQVVKVADGDTITLKKTDGQTIRIRFLGIDAPEHDQAGGPASKAHLESLVAGRNVTVRYRNLDQYGRTVGKVLVDGKDINLSQLQTGNAWFYRSYQKSMFPEDRPIYEAAEEKARSEHIGLWSEANPTPPWDFRKAKRSGSDKGFF</sequence>
<dbReference type="Pfam" id="PF00565">
    <property type="entry name" value="SNase"/>
    <property type="match status" value="1"/>
</dbReference>
<dbReference type="AlphaFoldDB" id="A0A388SGD8"/>
<dbReference type="EMBL" id="BGZJ01000002">
    <property type="protein sequence ID" value="GBO94529.1"/>
    <property type="molecule type" value="Genomic_DNA"/>
</dbReference>
<keyword evidence="2" id="KW-1133">Transmembrane helix</keyword>
<dbReference type="SMART" id="SM00318">
    <property type="entry name" value="SNc"/>
    <property type="match status" value="1"/>
</dbReference>
<dbReference type="PANTHER" id="PTHR12302:SF26">
    <property type="entry name" value="BLR1266 PROTEIN"/>
    <property type="match status" value="1"/>
</dbReference>
<feature type="region of interest" description="Disordered" evidence="1">
    <location>
        <begin position="63"/>
        <end position="93"/>
    </location>
</feature>
<evidence type="ECO:0000313" key="4">
    <source>
        <dbReference type="EMBL" id="GBO94529.1"/>
    </source>
</evidence>
<evidence type="ECO:0000256" key="1">
    <source>
        <dbReference type="SAM" id="MobiDB-lite"/>
    </source>
</evidence>